<evidence type="ECO:0000256" key="2">
    <source>
        <dbReference type="SAM" id="MobiDB-lite"/>
    </source>
</evidence>
<feature type="transmembrane region" description="Helical" evidence="3">
    <location>
        <begin position="219"/>
        <end position="238"/>
    </location>
</feature>
<proteinExistence type="predicted"/>
<dbReference type="Proteomes" id="UP000007819">
    <property type="component" value="Chromosome A2"/>
</dbReference>
<dbReference type="CTD" id="3930"/>
<reference evidence="4" key="2">
    <citation type="submission" date="2022-06" db="UniProtKB">
        <authorList>
            <consortium name="EnsemblMetazoa"/>
        </authorList>
    </citation>
    <scope>IDENTIFICATION</scope>
</reference>
<sequence length="574" mass="65969">MLTRRSRKEGIASPSDAETTSKAKRSATPSKRSATPSKSKKPVTRRSKSKSVERRIRTRSRSANKTAGTDVNKTDGPVVLLERYNATKQNPVVKKKEIKNKKAVELVDSNSRKSPTPVKEVNSIISPASRNISDNISVSSSPRSRLDYNEESDDEIKLSNNTTSKIYPVEFGGSFGIIMLFISFPISVVLDKIAIKTKGNLIPFPRGYLRPANYFDQDVFIWTAAIIFLHLLISLLPLAKKSKSLTRLSTGNDFSFTYYRFSGFFNLIIAGLIIWAMNYYNYPINFVLEIVTKKTVPHVVASVLYAFIISIILFIKAKYLNQIDDNSSFNFIQKLFIGTTINPTLGPINIKLAFFRYSTLMTILFNYLVIMDSLKNPVNIHLYFVAGLQIFHAIDKLIFEFNLLSSFYLQNEKDGYWTIIQQFLQPVINFLPIQILLANNLPVNYIILSISSFIFLFGYICQRYSDFTKYQYERNLTFVYKPSYVRTIVHGLWSYVRYPNYIGTILVHLALIFPIFEPNLGSLQASWPVLLYPLYYIITLSHQCVRISTHYRFQCGNNWDRQYIAKWNLIPKIF</sequence>
<evidence type="ECO:0000313" key="5">
    <source>
        <dbReference type="Proteomes" id="UP000007819"/>
    </source>
</evidence>
<evidence type="ECO:0000313" key="4">
    <source>
        <dbReference type="EnsemblMetazoa" id="XP_016659465.1"/>
    </source>
</evidence>
<evidence type="ECO:0000256" key="3">
    <source>
        <dbReference type="SAM" id="Phobius"/>
    </source>
</evidence>
<dbReference type="OrthoDB" id="5326588at2759"/>
<dbReference type="Gene3D" id="1.20.120.1630">
    <property type="match status" value="1"/>
</dbReference>
<dbReference type="GeneID" id="100159503"/>
<dbReference type="RefSeq" id="XP_016659465.1">
    <property type="nucleotide sequence ID" value="XM_016803976.1"/>
</dbReference>
<feature type="transmembrane region" description="Helical" evidence="3">
    <location>
        <begin position="296"/>
        <end position="315"/>
    </location>
</feature>
<feature type="transmembrane region" description="Helical" evidence="3">
    <location>
        <begin position="166"/>
        <end position="190"/>
    </location>
</feature>
<dbReference type="GO" id="GO:0006695">
    <property type="term" value="P:cholesterol biosynthetic process"/>
    <property type="evidence" value="ECO:0007669"/>
    <property type="project" value="TreeGrafter"/>
</dbReference>
<dbReference type="PANTHER" id="PTHR21257">
    <property type="entry name" value="DELTA(14)-STEROL REDUCTASE"/>
    <property type="match status" value="1"/>
</dbReference>
<dbReference type="RefSeq" id="XP_001949856.2">
    <property type="nucleotide sequence ID" value="XM_001949821.4"/>
</dbReference>
<evidence type="ECO:0000256" key="1">
    <source>
        <dbReference type="ARBA" id="ARBA00004127"/>
    </source>
</evidence>
<accession>A0A8R2D3E5</accession>
<feature type="region of interest" description="Disordered" evidence="2">
    <location>
        <begin position="1"/>
        <end position="74"/>
    </location>
</feature>
<feature type="compositionally biased region" description="Basic residues" evidence="2">
    <location>
        <begin position="38"/>
        <end position="49"/>
    </location>
</feature>
<keyword evidence="3" id="KW-1133">Transmembrane helix</keyword>
<keyword evidence="5" id="KW-1185">Reference proteome</keyword>
<dbReference type="GO" id="GO:0050613">
    <property type="term" value="F:Delta14-sterol reductase activity"/>
    <property type="evidence" value="ECO:0007669"/>
    <property type="project" value="TreeGrafter"/>
</dbReference>
<keyword evidence="3" id="KW-0472">Membrane</keyword>
<dbReference type="GO" id="GO:0005637">
    <property type="term" value="C:nuclear inner membrane"/>
    <property type="evidence" value="ECO:0007669"/>
    <property type="project" value="TreeGrafter"/>
</dbReference>
<dbReference type="PANTHER" id="PTHR21257:SF55">
    <property type="entry name" value="DELTA(14)-STEROL REDUCTASE LBR"/>
    <property type="match status" value="1"/>
</dbReference>
<dbReference type="Pfam" id="PF06966">
    <property type="entry name" value="DUF1295"/>
    <property type="match status" value="1"/>
</dbReference>
<dbReference type="AlphaFoldDB" id="A0A8R2D3E5"/>
<dbReference type="InterPro" id="IPR010721">
    <property type="entry name" value="UstE-like"/>
</dbReference>
<feature type="transmembrane region" description="Helical" evidence="3">
    <location>
        <begin position="443"/>
        <end position="461"/>
    </location>
</feature>
<reference evidence="5" key="1">
    <citation type="submission" date="2010-06" db="EMBL/GenBank/DDBJ databases">
        <authorList>
            <person name="Jiang H."/>
            <person name="Abraham K."/>
            <person name="Ali S."/>
            <person name="Alsbrooks S.L."/>
            <person name="Anim B.N."/>
            <person name="Anosike U.S."/>
            <person name="Attaway T."/>
            <person name="Bandaranaike D.P."/>
            <person name="Battles P.K."/>
            <person name="Bell S.N."/>
            <person name="Bell A.V."/>
            <person name="Beltran B."/>
            <person name="Bickham C."/>
            <person name="Bustamante Y."/>
            <person name="Caleb T."/>
            <person name="Canada A."/>
            <person name="Cardenas V."/>
            <person name="Carter K."/>
            <person name="Chacko J."/>
            <person name="Chandrabose M.N."/>
            <person name="Chavez D."/>
            <person name="Chavez A."/>
            <person name="Chen L."/>
            <person name="Chu H.-S."/>
            <person name="Claassen K.J."/>
            <person name="Cockrell R."/>
            <person name="Collins M."/>
            <person name="Cooper J.A."/>
            <person name="Cree A."/>
            <person name="Curry S.M."/>
            <person name="Da Y."/>
            <person name="Dao M.D."/>
            <person name="Das B."/>
            <person name="Davila M.-L."/>
            <person name="Davy-Carroll L."/>
            <person name="Denson S."/>
            <person name="Dinh H."/>
            <person name="Ebong V.E."/>
            <person name="Edwards J.R."/>
            <person name="Egan A."/>
            <person name="El-Daye J."/>
            <person name="Escobedo L."/>
            <person name="Fernandez S."/>
            <person name="Fernando P.R."/>
            <person name="Flagg N."/>
            <person name="Forbes L.D."/>
            <person name="Fowler R.G."/>
            <person name="Fu Q."/>
            <person name="Gabisi R.A."/>
            <person name="Ganer J."/>
            <person name="Garbino Pronczuk A."/>
            <person name="Garcia R.M."/>
            <person name="Garner T."/>
            <person name="Garrett T.E."/>
            <person name="Gonzalez D.A."/>
            <person name="Hamid H."/>
            <person name="Hawkins E.S."/>
            <person name="Hirani K."/>
            <person name="Hogues M.E."/>
            <person name="Hollins B."/>
            <person name="Hsiao C.-H."/>
            <person name="Jabil R."/>
            <person name="James M.L."/>
            <person name="Jhangiani S.N."/>
            <person name="Johnson B."/>
            <person name="Johnson Q."/>
            <person name="Joshi V."/>
            <person name="Kalu J.B."/>
            <person name="Kam C."/>
            <person name="Kashfia A."/>
            <person name="Keebler J."/>
            <person name="Kisamo H."/>
            <person name="Kovar C.L."/>
            <person name="Lago L.A."/>
            <person name="Lai C.-Y."/>
            <person name="Laidlaw J."/>
            <person name="Lara F."/>
            <person name="Le T.-K."/>
            <person name="Lee S.L."/>
            <person name="Legall F.H."/>
            <person name="Lemon S.J."/>
            <person name="Lewis L.R."/>
            <person name="Li B."/>
            <person name="Liu Y."/>
            <person name="Liu Y.-S."/>
            <person name="Lopez J."/>
            <person name="Lozado R.J."/>
            <person name="Lu J."/>
            <person name="Madu R.C."/>
            <person name="Maheshwari M."/>
            <person name="Maheshwari R."/>
            <person name="Malloy K."/>
            <person name="Martinez E."/>
            <person name="Mathew T."/>
            <person name="Mercado I.C."/>
            <person name="Mercado C."/>
            <person name="Meyer B."/>
            <person name="Montgomery K."/>
            <person name="Morgan M.B."/>
            <person name="Munidasa M."/>
            <person name="Nazareth L.V."/>
            <person name="Nelson J."/>
            <person name="Ng B.M."/>
            <person name="Nguyen N.B."/>
            <person name="Nguyen P.Q."/>
            <person name="Nguyen T."/>
            <person name="Obregon M."/>
            <person name="Okwuonu G.O."/>
            <person name="Onwere C.G."/>
            <person name="Orozco G."/>
            <person name="Parra A."/>
            <person name="Patel S."/>
            <person name="Patil S."/>
            <person name="Perez A."/>
            <person name="Perez Y."/>
            <person name="Pham C."/>
            <person name="Primus E.L."/>
            <person name="Pu L.-L."/>
            <person name="Puazo M."/>
            <person name="Qin X."/>
            <person name="Quiroz J.B."/>
            <person name="Reese J."/>
            <person name="Richards S."/>
            <person name="Rives C.M."/>
            <person name="Robberts R."/>
            <person name="Ruiz S.J."/>
            <person name="Ruiz M.J."/>
            <person name="Santibanez J."/>
            <person name="Schneider B.W."/>
            <person name="Sisson I."/>
            <person name="Smith M."/>
            <person name="Sodergren E."/>
            <person name="Song X.-Z."/>
            <person name="Song B.B."/>
            <person name="Summersgill H."/>
            <person name="Thelus R."/>
            <person name="Thornton R.D."/>
            <person name="Trejos Z.Y."/>
            <person name="Usmani K."/>
            <person name="Vattathil S."/>
            <person name="Villasana D."/>
            <person name="Walker D.L."/>
            <person name="Wang S."/>
            <person name="Wang K."/>
            <person name="White C.S."/>
            <person name="Williams A.C."/>
            <person name="Williamson J."/>
            <person name="Wilson K."/>
            <person name="Woghiren I.O."/>
            <person name="Woodworth J.R."/>
            <person name="Worley K.C."/>
            <person name="Wright R.A."/>
            <person name="Wu W."/>
            <person name="Young L."/>
            <person name="Zhang L."/>
            <person name="Zhang J."/>
            <person name="Zhu Y."/>
            <person name="Muzny D.M."/>
            <person name="Weinstock G."/>
            <person name="Gibbs R.A."/>
        </authorList>
    </citation>
    <scope>NUCLEOTIDE SEQUENCE [LARGE SCALE GENOMIC DNA]</scope>
    <source>
        <strain evidence="5">LSR1</strain>
    </source>
</reference>
<feature type="transmembrane region" description="Helical" evidence="3">
    <location>
        <begin position="353"/>
        <end position="370"/>
    </location>
</feature>
<dbReference type="EnsemblMetazoa" id="XM_001949821.5">
    <property type="protein sequence ID" value="XP_001949856.2"/>
    <property type="gene ID" value="LOC100159503"/>
</dbReference>
<feature type="transmembrane region" description="Helical" evidence="3">
    <location>
        <begin position="258"/>
        <end position="276"/>
    </location>
</feature>
<feature type="transmembrane region" description="Helical" evidence="3">
    <location>
        <begin position="498"/>
        <end position="516"/>
    </location>
</feature>
<protein>
    <submittedName>
        <fullName evidence="4">Uncharacterized protein</fullName>
    </submittedName>
</protein>
<comment type="subcellular location">
    <subcellularLocation>
        <location evidence="1">Endomembrane system</location>
        <topology evidence="1">Multi-pass membrane protein</topology>
    </subcellularLocation>
</comment>
<keyword evidence="3" id="KW-0812">Transmembrane</keyword>
<dbReference type="GO" id="GO:0005789">
    <property type="term" value="C:endoplasmic reticulum membrane"/>
    <property type="evidence" value="ECO:0007669"/>
    <property type="project" value="TreeGrafter"/>
</dbReference>
<organism evidence="4 5">
    <name type="scientific">Acyrthosiphon pisum</name>
    <name type="common">Pea aphid</name>
    <dbReference type="NCBI Taxonomy" id="7029"/>
    <lineage>
        <taxon>Eukaryota</taxon>
        <taxon>Metazoa</taxon>
        <taxon>Ecdysozoa</taxon>
        <taxon>Arthropoda</taxon>
        <taxon>Hexapoda</taxon>
        <taxon>Insecta</taxon>
        <taxon>Pterygota</taxon>
        <taxon>Neoptera</taxon>
        <taxon>Paraneoptera</taxon>
        <taxon>Hemiptera</taxon>
        <taxon>Sternorrhyncha</taxon>
        <taxon>Aphidomorpha</taxon>
        <taxon>Aphidoidea</taxon>
        <taxon>Aphididae</taxon>
        <taxon>Macrosiphini</taxon>
        <taxon>Acyrthosiphon</taxon>
    </lineage>
</organism>
<feature type="transmembrane region" description="Helical" evidence="3">
    <location>
        <begin position="522"/>
        <end position="538"/>
    </location>
</feature>
<name>A0A8R2D3E5_ACYPI</name>
<dbReference type="KEGG" id="api:100159503"/>
<feature type="compositionally biased region" description="Polar residues" evidence="2">
    <location>
        <begin position="27"/>
        <end position="37"/>
    </location>
</feature>
<dbReference type="EnsemblMetazoa" id="XM_016803976.2">
    <property type="protein sequence ID" value="XP_016659465.1"/>
    <property type="gene ID" value="LOC100159503"/>
</dbReference>